<sequence>MGLSGKKMGLSGTKKRPSLCYKDWSVVGNGHRRCTQTIRRAIRKHYLQAPQDILTPFGWTVIGGIPSSVLNSGPSRRFSCHFGSIHDVNDRLVELVEKYHSTESFGTLPYKMGESDARTLHILRSTVRNVGSRYELKLLWKAERDVYSVMKTRPTNIQRQLKIHKQWPCSFGTPARINGSRGKIWHLPYHHVTNPNKPNEVRVVFDGSANGSKEVEEPPPPNISNDSVSFRINIIVHFVFFTLQSTAEESEIKDVEKIVKTSFYVDNYFEPFETEQHAIQTFETEQHAIQTHSIVAKKRQLLVPIARIFDPLGLSETPTDEAHSPRPAVVKRLEGETVLLELPECFSIYMETPVEGERNDVRVELIEAEPAEFIPPEYRFSSRRVIEKEITACLPSSSVACQSPFPPCQPAIEPSVPEPSHHRNKRLLLPITTIVKTLFQTVWKTGRPVNNYFVKVEPMQRRSVARRDFEKMECAECGFRSHYPLKCARCVRDSRFQLGGTYFDIHIFCDASQTTFGAMFYLRMENRTDIDTNQQQAQNAASIQQLMAAPPAANTTQAAQQSSRLPQRQIKPLKGDILEWTPF</sequence>
<reference evidence="1 2" key="1">
    <citation type="submission" date="2016-03" db="EMBL/GenBank/DDBJ databases">
        <title>EvidentialGene: Evidence-directed Construction of Genes on Genomes.</title>
        <authorList>
            <person name="Gilbert D.G."/>
            <person name="Choi J.-H."/>
            <person name="Mockaitis K."/>
            <person name="Colbourne J."/>
            <person name="Pfrender M."/>
        </authorList>
    </citation>
    <scope>NUCLEOTIDE SEQUENCE [LARGE SCALE GENOMIC DNA]</scope>
    <source>
        <strain evidence="1 2">Xinb3</strain>
        <tissue evidence="1">Complete organism</tissue>
    </source>
</reference>
<protein>
    <submittedName>
        <fullName evidence="1">Uncharacterized protein</fullName>
    </submittedName>
</protein>
<dbReference type="PANTHER" id="PTHR47331:SF5">
    <property type="entry name" value="RIBONUCLEASE H"/>
    <property type="match status" value="1"/>
</dbReference>
<organism evidence="1 2">
    <name type="scientific">Daphnia magna</name>
    <dbReference type="NCBI Taxonomy" id="35525"/>
    <lineage>
        <taxon>Eukaryota</taxon>
        <taxon>Metazoa</taxon>
        <taxon>Ecdysozoa</taxon>
        <taxon>Arthropoda</taxon>
        <taxon>Crustacea</taxon>
        <taxon>Branchiopoda</taxon>
        <taxon>Diplostraca</taxon>
        <taxon>Cladocera</taxon>
        <taxon>Anomopoda</taxon>
        <taxon>Daphniidae</taxon>
        <taxon>Daphnia</taxon>
    </lineage>
</organism>
<evidence type="ECO:0000313" key="1">
    <source>
        <dbReference type="EMBL" id="KZS03689.1"/>
    </source>
</evidence>
<dbReference type="InterPro" id="IPR008042">
    <property type="entry name" value="Retrotrans_Pao"/>
</dbReference>
<proteinExistence type="predicted"/>
<dbReference type="OrthoDB" id="6378730at2759"/>
<dbReference type="PANTHER" id="PTHR47331">
    <property type="entry name" value="PHD-TYPE DOMAIN-CONTAINING PROTEIN"/>
    <property type="match status" value="1"/>
</dbReference>
<keyword evidence="2" id="KW-1185">Reference proteome</keyword>
<dbReference type="AlphaFoldDB" id="A0A164L0E8"/>
<dbReference type="Proteomes" id="UP000076858">
    <property type="component" value="Unassembled WGS sequence"/>
</dbReference>
<name>A0A164L0E8_9CRUS</name>
<comment type="caution">
    <text evidence="1">The sequence shown here is derived from an EMBL/GenBank/DDBJ whole genome shotgun (WGS) entry which is preliminary data.</text>
</comment>
<accession>A0A164L0E8</accession>
<evidence type="ECO:0000313" key="2">
    <source>
        <dbReference type="Proteomes" id="UP000076858"/>
    </source>
</evidence>
<dbReference type="Pfam" id="PF05380">
    <property type="entry name" value="Peptidase_A17"/>
    <property type="match status" value="1"/>
</dbReference>
<gene>
    <name evidence="1" type="ORF">APZ42_033519</name>
</gene>
<dbReference type="EMBL" id="LRGB01003218">
    <property type="protein sequence ID" value="KZS03689.1"/>
    <property type="molecule type" value="Genomic_DNA"/>
</dbReference>